<proteinExistence type="predicted"/>
<dbReference type="EMBL" id="QNBE01000079">
    <property type="protein sequence ID" value="RKX69543.1"/>
    <property type="molecule type" value="Genomic_DNA"/>
</dbReference>
<feature type="domain" description="Glycosyltransferase subfamily 4-like N-terminal" evidence="1">
    <location>
        <begin position="91"/>
        <end position="197"/>
    </location>
</feature>
<evidence type="ECO:0000313" key="3">
    <source>
        <dbReference type="Proteomes" id="UP000268469"/>
    </source>
</evidence>
<name>A0A660SFY1_UNCW3</name>
<dbReference type="Pfam" id="PF13439">
    <property type="entry name" value="Glyco_transf_4"/>
    <property type="match status" value="1"/>
</dbReference>
<gene>
    <name evidence="2" type="ORF">DRP53_07905</name>
</gene>
<protein>
    <recommendedName>
        <fullName evidence="1">Glycosyltransferase subfamily 4-like N-terminal domain-containing protein</fullName>
    </recommendedName>
</protein>
<accession>A0A660SFY1</accession>
<dbReference type="Proteomes" id="UP000268469">
    <property type="component" value="Unassembled WGS sequence"/>
</dbReference>
<evidence type="ECO:0000313" key="2">
    <source>
        <dbReference type="EMBL" id="RKX69543.1"/>
    </source>
</evidence>
<organism evidence="2 3">
    <name type="scientific">candidate division WOR-3 bacterium</name>
    <dbReference type="NCBI Taxonomy" id="2052148"/>
    <lineage>
        <taxon>Bacteria</taxon>
        <taxon>Bacteria division WOR-3</taxon>
    </lineage>
</organism>
<sequence length="386" mass="44531">MRKVLIISYHFPPLGLAGSVRWCKFTKYLPRFGYHPIVLTVKPISYYFYDWELLKEIPQVEIYRSESLDPARIFYLLGKRQISPRITKSSVRFHQLVFPDAKSPWIPFAYQMGTKIINQRRPDIILATAPPYSSLIVGAMLKKRFSLPLILEFRDPWPTSIIAPGSLQQKLLKRLRKWLFQTADGIITVSEEVQKALGVKADIINHGYDPEDYTKGAIKTDLFYAGMTYHCKDLLMRFIQIISSLPRVRFSLAGSISSQIGNMIQRVSNCQYLGTLNHRRTMAMMRAASILVYFYPERGNYLTSKFYEYLGAKRPILALSSQVSTFLFSIGPFRSGIISPLDRGAIQKAIENLRRRRGLSDYRRFSFLNLTQNLVDIFNLILSTKI</sequence>
<dbReference type="InterPro" id="IPR028098">
    <property type="entry name" value="Glyco_trans_4-like_N"/>
</dbReference>
<dbReference type="AlphaFoldDB" id="A0A660SFY1"/>
<reference evidence="2 3" key="1">
    <citation type="submission" date="2018-06" db="EMBL/GenBank/DDBJ databases">
        <title>Extensive metabolic versatility and redundancy in microbially diverse, dynamic hydrothermal sediments.</title>
        <authorList>
            <person name="Dombrowski N."/>
            <person name="Teske A."/>
            <person name="Baker B.J."/>
        </authorList>
    </citation>
    <scope>NUCLEOTIDE SEQUENCE [LARGE SCALE GENOMIC DNA]</scope>
    <source>
        <strain evidence="2">B36_G15</strain>
    </source>
</reference>
<dbReference type="SUPFAM" id="SSF53756">
    <property type="entry name" value="UDP-Glycosyltransferase/glycogen phosphorylase"/>
    <property type="match status" value="1"/>
</dbReference>
<comment type="caution">
    <text evidence="2">The sequence shown here is derived from an EMBL/GenBank/DDBJ whole genome shotgun (WGS) entry which is preliminary data.</text>
</comment>
<evidence type="ECO:0000259" key="1">
    <source>
        <dbReference type="Pfam" id="PF13439"/>
    </source>
</evidence>
<dbReference type="Gene3D" id="3.40.50.2000">
    <property type="entry name" value="Glycogen Phosphorylase B"/>
    <property type="match status" value="1"/>
</dbReference>